<dbReference type="Proteomes" id="UP000232222">
    <property type="component" value="Chromosome"/>
</dbReference>
<evidence type="ECO:0000256" key="5">
    <source>
        <dbReference type="ARBA" id="ARBA00023136"/>
    </source>
</evidence>
<evidence type="ECO:0000313" key="7">
    <source>
        <dbReference type="Proteomes" id="UP000232222"/>
    </source>
</evidence>
<gene>
    <name evidence="6" type="ORF">EFREU_v1c06120</name>
</gene>
<evidence type="ECO:0000256" key="1">
    <source>
        <dbReference type="ARBA" id="ARBA00004651"/>
    </source>
</evidence>
<keyword evidence="4" id="KW-1133">Transmembrane helix</keyword>
<evidence type="ECO:0000256" key="4">
    <source>
        <dbReference type="ARBA" id="ARBA00022989"/>
    </source>
</evidence>
<keyword evidence="2" id="KW-1003">Cell membrane</keyword>
<dbReference type="AlphaFoldDB" id="A0A2K8NS01"/>
<dbReference type="InterPro" id="IPR051791">
    <property type="entry name" value="Pra-immunoreactive"/>
</dbReference>
<keyword evidence="5" id="KW-0472">Membrane</keyword>
<dbReference type="PANTHER" id="PTHR36115">
    <property type="entry name" value="PROLINE-RICH ANTIGEN HOMOLOG-RELATED"/>
    <property type="match status" value="1"/>
</dbReference>
<evidence type="ECO:0000256" key="2">
    <source>
        <dbReference type="ARBA" id="ARBA00022475"/>
    </source>
</evidence>
<dbReference type="KEGG" id="efr:EFREU_v1c06120"/>
<dbReference type="InterPro" id="IPR010432">
    <property type="entry name" value="RDD"/>
</dbReference>
<keyword evidence="7" id="KW-1185">Reference proteome</keyword>
<comment type="subcellular location">
    <subcellularLocation>
        <location evidence="1">Cell membrane</location>
        <topology evidence="1">Multi-pass membrane protein</topology>
    </subcellularLocation>
</comment>
<sequence length="269" mass="30845">MVNDNQNGSGITDLPNVNHSQQPHSQPREYELASLGRIFLARIIDLILIAIPGFAIRFLVAIKPDQWHLLYLNLGLTISLTLLYFVILPFFQKGQTLGKLICGIRLKAKGKKQPSLWHLFLREVYFLFIPWLVAVGTQIGAILIMKSATPLPSEGIPREVKMALLLTQIGYLFYLAWFLYLVFSIKVQDDHQAIVDLKNHLYVVNKDPKVEKPTTKTTKEPKWIPNLASQPGLLKREEKEWLVPDEFGFEVTLEPETKFRKDKDNARND</sequence>
<reference evidence="6 7" key="1">
    <citation type="submission" date="2017-11" db="EMBL/GenBank/DDBJ databases">
        <title>Genome sequence of Entomoplasma freundtii BARC 318 (ATCC 51999).</title>
        <authorList>
            <person name="Lo W.-S."/>
            <person name="Gasparich G.E."/>
            <person name="Kuo C.-H."/>
        </authorList>
    </citation>
    <scope>NUCLEOTIDE SEQUENCE [LARGE SCALE GENOMIC DNA]</scope>
    <source>
        <strain evidence="6 7">BARC 318</strain>
    </source>
</reference>
<dbReference type="GO" id="GO:0005886">
    <property type="term" value="C:plasma membrane"/>
    <property type="evidence" value="ECO:0007669"/>
    <property type="project" value="UniProtKB-SubCell"/>
</dbReference>
<evidence type="ECO:0000313" key="6">
    <source>
        <dbReference type="EMBL" id="ATZ16632.1"/>
    </source>
</evidence>
<accession>A0A2K8NS01</accession>
<evidence type="ECO:0000256" key="3">
    <source>
        <dbReference type="ARBA" id="ARBA00022692"/>
    </source>
</evidence>
<protein>
    <submittedName>
        <fullName evidence="6">Uncharacterized protein</fullName>
    </submittedName>
</protein>
<dbReference type="RefSeq" id="WP_100609703.1">
    <property type="nucleotide sequence ID" value="NZ_CP024962.1"/>
</dbReference>
<dbReference type="Pfam" id="PF06271">
    <property type="entry name" value="RDD"/>
    <property type="match status" value="1"/>
</dbReference>
<organism evidence="6 7">
    <name type="scientific">Entomoplasma freundtii</name>
    <dbReference type="NCBI Taxonomy" id="74700"/>
    <lineage>
        <taxon>Bacteria</taxon>
        <taxon>Bacillati</taxon>
        <taxon>Mycoplasmatota</taxon>
        <taxon>Mollicutes</taxon>
        <taxon>Entomoplasmatales</taxon>
        <taxon>Entomoplasmataceae</taxon>
        <taxon>Entomoplasma</taxon>
    </lineage>
</organism>
<name>A0A2K8NS01_9MOLU</name>
<keyword evidence="3" id="KW-0812">Transmembrane</keyword>
<proteinExistence type="predicted"/>
<dbReference type="PANTHER" id="PTHR36115:SF6">
    <property type="entry name" value="PROLINE-RICH ANTIGEN HOMOLOG"/>
    <property type="match status" value="1"/>
</dbReference>
<dbReference type="EMBL" id="CP024962">
    <property type="protein sequence ID" value="ATZ16632.1"/>
    <property type="molecule type" value="Genomic_DNA"/>
</dbReference>
<dbReference type="OrthoDB" id="392036at2"/>